<evidence type="ECO:0000256" key="1">
    <source>
        <dbReference type="SAM" id="MobiDB-lite"/>
    </source>
</evidence>
<feature type="region of interest" description="Disordered" evidence="1">
    <location>
        <begin position="418"/>
        <end position="451"/>
    </location>
</feature>
<reference evidence="2" key="1">
    <citation type="submission" date="2019-10" db="EMBL/GenBank/DDBJ databases">
        <authorList>
            <person name="Zhang R."/>
            <person name="Pan Y."/>
            <person name="Wang J."/>
            <person name="Ma R."/>
            <person name="Yu S."/>
        </authorList>
    </citation>
    <scope>NUCLEOTIDE SEQUENCE</scope>
    <source>
        <strain evidence="2">LA-IB0</strain>
        <tissue evidence="2">Leaf</tissue>
    </source>
</reference>
<organism evidence="2 3">
    <name type="scientific">Buddleja alternifolia</name>
    <dbReference type="NCBI Taxonomy" id="168488"/>
    <lineage>
        <taxon>Eukaryota</taxon>
        <taxon>Viridiplantae</taxon>
        <taxon>Streptophyta</taxon>
        <taxon>Embryophyta</taxon>
        <taxon>Tracheophyta</taxon>
        <taxon>Spermatophyta</taxon>
        <taxon>Magnoliopsida</taxon>
        <taxon>eudicotyledons</taxon>
        <taxon>Gunneridae</taxon>
        <taxon>Pentapetalae</taxon>
        <taxon>asterids</taxon>
        <taxon>lamiids</taxon>
        <taxon>Lamiales</taxon>
        <taxon>Scrophulariaceae</taxon>
        <taxon>Buddlejeae</taxon>
        <taxon>Buddleja</taxon>
    </lineage>
</organism>
<evidence type="ECO:0008006" key="4">
    <source>
        <dbReference type="Google" id="ProtNLM"/>
    </source>
</evidence>
<name>A0AAV6X209_9LAMI</name>
<dbReference type="PANTHER" id="PTHR46872:SF10">
    <property type="entry name" value="MYB-LIKE DOMAIN-CONTAINING PROTEIN"/>
    <property type="match status" value="1"/>
</dbReference>
<dbReference type="PANTHER" id="PTHR46872">
    <property type="entry name" value="DNA BINDING PROTEIN"/>
    <property type="match status" value="1"/>
</dbReference>
<dbReference type="Proteomes" id="UP000826271">
    <property type="component" value="Unassembled WGS sequence"/>
</dbReference>
<proteinExistence type="predicted"/>
<feature type="compositionally biased region" description="Acidic residues" evidence="1">
    <location>
        <begin position="426"/>
        <end position="437"/>
    </location>
</feature>
<evidence type="ECO:0000313" key="3">
    <source>
        <dbReference type="Proteomes" id="UP000826271"/>
    </source>
</evidence>
<accession>A0AAV6X209</accession>
<comment type="caution">
    <text evidence="2">The sequence shown here is derived from an EMBL/GenBank/DDBJ whole genome shotgun (WGS) entry which is preliminary data.</text>
</comment>
<sequence>MTKPQGGNGKKNAVVSLSEGVENVQRNSVFGRYSEAEMIAQLKELALDPCRPQFAQDNIQPLWNQILRLRKVMVLEDSEIPWRKRRLEQFVKDTLKSPPDFVVPDQQNITKLSRRQLSHASSLSCLLNSVDSTQRHDEKITFDSRTSSSVLTFDESLPEKQPCTEFPFLDDIVCWNCPSKDASSTIDTDGSLHGSNPLTPENMTTNEVPPIDNSNANHYLNSPKLDGAHRRHLHLPRRSIRLPNFIGDHIQRKVMPVGPRFQADVPEWSGPVNKSVYNSDSDNSKWLGFRVWPIEIGNMKTTSRTIGKGKPDSCRCVSSGSADCIRHHIMEKRLLLQCELGPAFFSWKFDEMGEQVSNLWTVKEQQTFESLVKTRPSSNGKTFLKRALKCFPKKDRKDIINYYFCVYIQKRMSLQRSLPSMKQVDTDDEDEDGDEESNNMGLQKRKSEGRTVVSCKVVKSRFLRS</sequence>
<gene>
    <name evidence="2" type="ORF">BUALT_Bualt09G0122100</name>
</gene>
<dbReference type="EMBL" id="WHWC01000009">
    <property type="protein sequence ID" value="KAG8376994.1"/>
    <property type="molecule type" value="Genomic_DNA"/>
</dbReference>
<keyword evidence="3" id="KW-1185">Reference proteome</keyword>
<evidence type="ECO:0000313" key="2">
    <source>
        <dbReference type="EMBL" id="KAG8376994.1"/>
    </source>
</evidence>
<dbReference type="AlphaFoldDB" id="A0AAV6X209"/>
<protein>
    <recommendedName>
        <fullName evidence="4">ELM2 domain-containing protein</fullName>
    </recommendedName>
</protein>